<proteinExistence type="predicted"/>
<evidence type="ECO:0000259" key="1">
    <source>
        <dbReference type="Pfam" id="PF11716"/>
    </source>
</evidence>
<evidence type="ECO:0000313" key="3">
    <source>
        <dbReference type="Proteomes" id="UP000323454"/>
    </source>
</evidence>
<dbReference type="Proteomes" id="UP000323454">
    <property type="component" value="Unassembled WGS sequence"/>
</dbReference>
<reference evidence="2 3" key="1">
    <citation type="submission" date="2019-09" db="EMBL/GenBank/DDBJ databases">
        <title>Goodfellowia gen. nov., a new genus of the Pseudonocardineae related to Actinoalloteichus, containing Goodfellowia coeruleoviolacea gen. nov., comb. nov. gen. nov., comb. nov.</title>
        <authorList>
            <person name="Labeda D."/>
        </authorList>
    </citation>
    <scope>NUCLEOTIDE SEQUENCE [LARGE SCALE GENOMIC DNA]</scope>
    <source>
        <strain evidence="2 3">AN110305</strain>
    </source>
</reference>
<dbReference type="InterPro" id="IPR017517">
    <property type="entry name" value="Maleyloyr_isom"/>
</dbReference>
<feature type="domain" description="Mycothiol-dependent maleylpyruvate isomerase metal-binding" evidence="1">
    <location>
        <begin position="47"/>
        <end position="135"/>
    </location>
</feature>
<organism evidence="2 3">
    <name type="scientific">Solihabitans fulvus</name>
    <dbReference type="NCBI Taxonomy" id="1892852"/>
    <lineage>
        <taxon>Bacteria</taxon>
        <taxon>Bacillati</taxon>
        <taxon>Actinomycetota</taxon>
        <taxon>Actinomycetes</taxon>
        <taxon>Pseudonocardiales</taxon>
        <taxon>Pseudonocardiaceae</taxon>
        <taxon>Solihabitans</taxon>
    </lineage>
</organism>
<keyword evidence="2" id="KW-0670">Pyruvate</keyword>
<protein>
    <submittedName>
        <fullName evidence="2">Maleylpyruvate isomerase family mycothiol-dependent enzyme</fullName>
    </submittedName>
</protein>
<dbReference type="Gene3D" id="1.20.120.450">
    <property type="entry name" value="dinb family like domain"/>
    <property type="match status" value="1"/>
</dbReference>
<dbReference type="InterPro" id="IPR034660">
    <property type="entry name" value="DinB/YfiT-like"/>
</dbReference>
<gene>
    <name evidence="2" type="ORF">F0L68_38365</name>
</gene>
<dbReference type="NCBIfam" id="TIGR03083">
    <property type="entry name" value="maleylpyruvate isomerase family mycothiol-dependent enzyme"/>
    <property type="match status" value="1"/>
</dbReference>
<accession>A0A5B2WJM5</accession>
<dbReference type="GO" id="GO:0046872">
    <property type="term" value="F:metal ion binding"/>
    <property type="evidence" value="ECO:0007669"/>
    <property type="project" value="InterPro"/>
</dbReference>
<dbReference type="GO" id="GO:0016853">
    <property type="term" value="F:isomerase activity"/>
    <property type="evidence" value="ECO:0007669"/>
    <property type="project" value="UniProtKB-KW"/>
</dbReference>
<sequence>MAPWRAPVTGPSACPAAWRVQADGPMLHVSARTSEARSAVDTWQLIATERTRLADSLAGLDESAWRSPSLCAGWSNQDALAHIVATAEITQGGFFGGLLRNGFSFQKMVAGDIHRVGAAGVPRMLERLRASAGSRNHPPGPVASMLLEIVVHGEDIAFPLGNAVDHSPEALVGAAEFGKSAQPLVGCRKRIAGLRLRATDAEWSTGSGPEVSGPLVPLLLAMCGRKAALDSLTGEGVAALRERP</sequence>
<reference evidence="2 3" key="2">
    <citation type="submission" date="2019-09" db="EMBL/GenBank/DDBJ databases">
        <authorList>
            <person name="Jin C."/>
        </authorList>
    </citation>
    <scope>NUCLEOTIDE SEQUENCE [LARGE SCALE GENOMIC DNA]</scope>
    <source>
        <strain evidence="2 3">AN110305</strain>
    </source>
</reference>
<keyword evidence="2" id="KW-0413">Isomerase</keyword>
<dbReference type="AlphaFoldDB" id="A0A5B2WJM5"/>
<dbReference type="Pfam" id="PF11716">
    <property type="entry name" value="MDMPI_N"/>
    <property type="match status" value="1"/>
</dbReference>
<dbReference type="InterPro" id="IPR024344">
    <property type="entry name" value="MDMPI_metal-binding"/>
</dbReference>
<dbReference type="EMBL" id="VUOB01000086">
    <property type="protein sequence ID" value="KAA2250960.1"/>
    <property type="molecule type" value="Genomic_DNA"/>
</dbReference>
<dbReference type="OrthoDB" id="5178565at2"/>
<dbReference type="SUPFAM" id="SSF109854">
    <property type="entry name" value="DinB/YfiT-like putative metalloenzymes"/>
    <property type="match status" value="1"/>
</dbReference>
<name>A0A5B2WJM5_9PSEU</name>
<comment type="caution">
    <text evidence="2">The sequence shown here is derived from an EMBL/GenBank/DDBJ whole genome shotgun (WGS) entry which is preliminary data.</text>
</comment>
<keyword evidence="3" id="KW-1185">Reference proteome</keyword>
<evidence type="ECO:0000313" key="2">
    <source>
        <dbReference type="EMBL" id="KAA2250960.1"/>
    </source>
</evidence>